<dbReference type="EMBL" id="HBGJ01010313">
    <property type="protein sequence ID" value="CAD9248036.1"/>
    <property type="molecule type" value="Transcribed_RNA"/>
</dbReference>
<dbReference type="Pfam" id="PF12706">
    <property type="entry name" value="Lactamase_B_2"/>
    <property type="match status" value="1"/>
</dbReference>
<reference evidence="3" key="1">
    <citation type="submission" date="2021-01" db="EMBL/GenBank/DDBJ databases">
        <authorList>
            <person name="Corre E."/>
            <person name="Pelletier E."/>
            <person name="Niang G."/>
            <person name="Scheremetjew M."/>
            <person name="Finn R."/>
            <person name="Kale V."/>
            <person name="Holt S."/>
            <person name="Cochrane G."/>
            <person name="Meng A."/>
            <person name="Brown T."/>
            <person name="Cohen L."/>
        </authorList>
    </citation>
    <scope>NUCLEOTIDE SEQUENCE</scope>
    <source>
        <strain evidence="3">CCMP2877</strain>
    </source>
</reference>
<evidence type="ECO:0000313" key="3">
    <source>
        <dbReference type="EMBL" id="CAD9248036.1"/>
    </source>
</evidence>
<evidence type="ECO:0000256" key="1">
    <source>
        <dbReference type="ARBA" id="ARBA00022801"/>
    </source>
</evidence>
<dbReference type="PANTHER" id="PTHR46018:SF2">
    <property type="entry name" value="ZINC PHOSPHODIESTERASE ELAC PROTEIN 1"/>
    <property type="match status" value="1"/>
</dbReference>
<gene>
    <name evidence="3" type="ORF">PPAR1163_LOCUS6395</name>
</gene>
<dbReference type="InterPro" id="IPR036866">
    <property type="entry name" value="RibonucZ/Hydroxyglut_hydro"/>
</dbReference>
<accession>A0A7S1TV59</accession>
<dbReference type="AlphaFoldDB" id="A0A7S1TV59"/>
<dbReference type="PANTHER" id="PTHR46018">
    <property type="entry name" value="ZINC PHOSPHODIESTERASE ELAC PROTEIN 1"/>
    <property type="match status" value="1"/>
</dbReference>
<organism evidence="3">
    <name type="scientific">Phaeomonas parva</name>
    <dbReference type="NCBI Taxonomy" id="124430"/>
    <lineage>
        <taxon>Eukaryota</taxon>
        <taxon>Sar</taxon>
        <taxon>Stramenopiles</taxon>
        <taxon>Ochrophyta</taxon>
        <taxon>Pinguiophyceae</taxon>
        <taxon>Pinguiochrysidales</taxon>
        <taxon>Pinguiochrysidaceae</taxon>
        <taxon>Phaeomonas</taxon>
    </lineage>
</organism>
<proteinExistence type="predicted"/>
<name>A0A7S1TV59_9STRA</name>
<evidence type="ECO:0000259" key="2">
    <source>
        <dbReference type="SMART" id="SM00849"/>
    </source>
</evidence>
<dbReference type="SMART" id="SM00849">
    <property type="entry name" value="Lactamase_B"/>
    <property type="match status" value="1"/>
</dbReference>
<dbReference type="InterPro" id="IPR001279">
    <property type="entry name" value="Metallo-B-lactamas"/>
</dbReference>
<feature type="domain" description="Metallo-beta-lactamase" evidence="2">
    <location>
        <begin position="42"/>
        <end position="272"/>
    </location>
</feature>
<keyword evidence="1" id="KW-0378">Hydrolase</keyword>
<sequence length="367" mass="41083">MRVMRASYIDFSVPHKYAFLKDDGLRVVLCGTGTPFPDQTRAQQCIMVMAAGQSFLFDVGAGSAENLQTLNLPVENVTALFLTHYHSDHISDLGDMMQDRWTRGASTPLEIYGPPGLHLVVDGFRQAYHLDTESRVMHHGRDLLPAAGIEVNVTEVTVCGASWDNGEAYKECPMHARQQVVYDRDGVRISAHLVHHEPSWRVSYGYRVDYKGRSLVISGDTVACDETRAFAKDVDLLIHDVVNVAILDAFSGVVNDPEVVYQRRLSKFFFDLTEVHTSPEDAMGVALDVGAKFLCLTHMWPPRRNPLLRTLGLRLWGRFSELEKKWSGRWVQADDGMLFELPAAPSTEVLKGSALNPFAFALRKSFV</sequence>
<dbReference type="SUPFAM" id="SSF56281">
    <property type="entry name" value="Metallo-hydrolase/oxidoreductase"/>
    <property type="match status" value="1"/>
</dbReference>
<dbReference type="CDD" id="cd07719">
    <property type="entry name" value="arylsulfatase_AtsA-like_MBL-fold"/>
    <property type="match status" value="1"/>
</dbReference>
<dbReference type="GO" id="GO:0042781">
    <property type="term" value="F:3'-tRNA processing endoribonuclease activity"/>
    <property type="evidence" value="ECO:0007669"/>
    <property type="project" value="TreeGrafter"/>
</dbReference>
<protein>
    <recommendedName>
        <fullName evidence="2">Metallo-beta-lactamase domain-containing protein</fullName>
    </recommendedName>
</protein>
<dbReference type="Gene3D" id="3.60.15.10">
    <property type="entry name" value="Ribonuclease Z/Hydroxyacylglutathione hydrolase-like"/>
    <property type="match status" value="1"/>
</dbReference>
<dbReference type="InterPro" id="IPR044094">
    <property type="entry name" value="AtsA-like_MBL-fold"/>
</dbReference>